<evidence type="ECO:0000256" key="1">
    <source>
        <dbReference type="ARBA" id="ARBA00008007"/>
    </source>
</evidence>
<dbReference type="InterPro" id="IPR029057">
    <property type="entry name" value="PRTase-like"/>
</dbReference>
<evidence type="ECO:0000259" key="2">
    <source>
        <dbReference type="Pfam" id="PF18912"/>
    </source>
</evidence>
<sequence>MSALSDKRAMRLVLKIAKPVLDYALPERCPACGDISTDGNNFCAACWPDIRFLNPPWCDGCALPFDYEQPAGARCASCLADPPVHDGIRAAVAYDHMTRKIALRLKYGGRIGLARLIARHLVRHLPSDRTGLVVVPVPLHWTRLWSRSFNQSALIAQELARLAGLHYAPDLLLRTKRTPSLRGLSGKARRKTVANVFRTNPAKAHLLSGARIILVDDVLTTGATSNGCVKTLKKAGAAWVQLFCWARALRDNGDEPTRFTAGDA</sequence>
<keyword evidence="4" id="KW-1185">Reference proteome</keyword>
<dbReference type="RefSeq" id="WP_143774983.1">
    <property type="nucleotide sequence ID" value="NZ_VKKU01000001.1"/>
</dbReference>
<dbReference type="Gene3D" id="3.40.50.2020">
    <property type="match status" value="1"/>
</dbReference>
<proteinExistence type="inferred from homology"/>
<dbReference type="InterPro" id="IPR044005">
    <property type="entry name" value="DZR_2"/>
</dbReference>
<dbReference type="InterPro" id="IPR051910">
    <property type="entry name" value="ComF/GntX_DNA_util-trans"/>
</dbReference>
<accession>A0A553WHD0</accession>
<dbReference type="PANTHER" id="PTHR47505">
    <property type="entry name" value="DNA UTILIZATION PROTEIN YHGH"/>
    <property type="match status" value="1"/>
</dbReference>
<gene>
    <name evidence="3" type="ORF">FOM92_01315</name>
</gene>
<name>A0A553WHD0_9SPHN</name>
<dbReference type="AlphaFoldDB" id="A0A553WHD0"/>
<dbReference type="Proteomes" id="UP000320160">
    <property type="component" value="Unassembled WGS sequence"/>
</dbReference>
<evidence type="ECO:0000313" key="4">
    <source>
        <dbReference type="Proteomes" id="UP000320160"/>
    </source>
</evidence>
<dbReference type="Pfam" id="PF18912">
    <property type="entry name" value="DZR_2"/>
    <property type="match status" value="1"/>
</dbReference>
<dbReference type="OrthoDB" id="9779910at2"/>
<feature type="domain" description="Double zinc ribbon" evidence="2">
    <location>
        <begin position="20"/>
        <end position="79"/>
    </location>
</feature>
<organism evidence="3 4">
    <name type="scientific">Sphingorhabdus contaminans</name>
    <dbReference type="NCBI Taxonomy" id="1343899"/>
    <lineage>
        <taxon>Bacteria</taxon>
        <taxon>Pseudomonadati</taxon>
        <taxon>Pseudomonadota</taxon>
        <taxon>Alphaproteobacteria</taxon>
        <taxon>Sphingomonadales</taxon>
        <taxon>Sphingomonadaceae</taxon>
        <taxon>Sphingorhabdus</taxon>
    </lineage>
</organism>
<dbReference type="PANTHER" id="PTHR47505:SF1">
    <property type="entry name" value="DNA UTILIZATION PROTEIN YHGH"/>
    <property type="match status" value="1"/>
</dbReference>
<comment type="similarity">
    <text evidence="1">Belongs to the ComF/GntX family.</text>
</comment>
<dbReference type="SUPFAM" id="SSF53271">
    <property type="entry name" value="PRTase-like"/>
    <property type="match status" value="1"/>
</dbReference>
<evidence type="ECO:0000313" key="3">
    <source>
        <dbReference type="EMBL" id="TSB04109.1"/>
    </source>
</evidence>
<dbReference type="CDD" id="cd06223">
    <property type="entry name" value="PRTases_typeI"/>
    <property type="match status" value="1"/>
</dbReference>
<dbReference type="InterPro" id="IPR000836">
    <property type="entry name" value="PRTase_dom"/>
</dbReference>
<comment type="caution">
    <text evidence="3">The sequence shown here is derived from an EMBL/GenBank/DDBJ whole genome shotgun (WGS) entry which is preliminary data.</text>
</comment>
<reference evidence="3 4" key="1">
    <citation type="submission" date="2019-07" db="EMBL/GenBank/DDBJ databases">
        <authorList>
            <person name="Park M."/>
        </authorList>
    </citation>
    <scope>NUCLEOTIDE SEQUENCE [LARGE SCALE GENOMIC DNA]</scope>
    <source>
        <strain evidence="3 4">KCTC32445</strain>
    </source>
</reference>
<dbReference type="EMBL" id="VKKU01000001">
    <property type="protein sequence ID" value="TSB04109.1"/>
    <property type="molecule type" value="Genomic_DNA"/>
</dbReference>
<protein>
    <submittedName>
        <fullName evidence="3">ComF family protein</fullName>
    </submittedName>
</protein>